<evidence type="ECO:0000259" key="1">
    <source>
        <dbReference type="Pfam" id="PF13577"/>
    </source>
</evidence>
<accession>A0A6J6SH05</accession>
<dbReference type="EMBL" id="CAEZYR010000017">
    <property type="protein sequence ID" value="CAB4733993.1"/>
    <property type="molecule type" value="Genomic_DNA"/>
</dbReference>
<evidence type="ECO:0000313" key="4">
    <source>
        <dbReference type="EMBL" id="CAB4899634.1"/>
    </source>
</evidence>
<dbReference type="EMBL" id="CAFBMH010000019">
    <property type="protein sequence ID" value="CAB4899634.1"/>
    <property type="molecule type" value="Genomic_DNA"/>
</dbReference>
<protein>
    <submittedName>
        <fullName evidence="2">Unannotated protein</fullName>
    </submittedName>
</protein>
<dbReference type="EMBL" id="CAFABA010000093">
    <property type="protein sequence ID" value="CAB4834325.1"/>
    <property type="molecule type" value="Genomic_DNA"/>
</dbReference>
<evidence type="ECO:0000313" key="2">
    <source>
        <dbReference type="EMBL" id="CAB4733993.1"/>
    </source>
</evidence>
<sequence>MADQERVDPLVVDCAVRNLTAQYCDAVARNDGDLFVSLWTSGADWVAAGHVTSGRDRIARVFAKLRGGYVLCTQELMSGYVVPFHSVDGPAAHARWQIRELQWKTDAPVSCVLGIYSDHLVVEDGSWRFARRQFDILYRGPVDLTGHVTPIPTITLTA</sequence>
<dbReference type="CDD" id="cd00531">
    <property type="entry name" value="NTF2_like"/>
    <property type="match status" value="1"/>
</dbReference>
<reference evidence="2" key="1">
    <citation type="submission" date="2020-05" db="EMBL/GenBank/DDBJ databases">
        <authorList>
            <person name="Chiriac C."/>
            <person name="Salcher M."/>
            <person name="Ghai R."/>
            <person name="Kavagutti S V."/>
        </authorList>
    </citation>
    <scope>NUCLEOTIDE SEQUENCE</scope>
</reference>
<dbReference type="SUPFAM" id="SSF54427">
    <property type="entry name" value="NTF2-like"/>
    <property type="match status" value="1"/>
</dbReference>
<gene>
    <name evidence="2" type="ORF">UFOPK2754_00682</name>
    <name evidence="3" type="ORF">UFOPK3139_02052</name>
    <name evidence="4" type="ORF">UFOPK3543_00787</name>
    <name evidence="5" type="ORF">UFOPK3967_02088</name>
</gene>
<dbReference type="Gene3D" id="3.10.450.50">
    <property type="match status" value="1"/>
</dbReference>
<dbReference type="EMBL" id="CAFBOS010000145">
    <property type="protein sequence ID" value="CAB5008177.1"/>
    <property type="molecule type" value="Genomic_DNA"/>
</dbReference>
<dbReference type="AlphaFoldDB" id="A0A6J6SH05"/>
<evidence type="ECO:0000313" key="3">
    <source>
        <dbReference type="EMBL" id="CAB4834325.1"/>
    </source>
</evidence>
<dbReference type="Pfam" id="PF13577">
    <property type="entry name" value="SnoaL_4"/>
    <property type="match status" value="1"/>
</dbReference>
<name>A0A6J6SH05_9ZZZZ</name>
<dbReference type="InterPro" id="IPR032710">
    <property type="entry name" value="NTF2-like_dom_sf"/>
</dbReference>
<evidence type="ECO:0000313" key="5">
    <source>
        <dbReference type="EMBL" id="CAB5008177.1"/>
    </source>
</evidence>
<proteinExistence type="predicted"/>
<organism evidence="2">
    <name type="scientific">freshwater metagenome</name>
    <dbReference type="NCBI Taxonomy" id="449393"/>
    <lineage>
        <taxon>unclassified sequences</taxon>
        <taxon>metagenomes</taxon>
        <taxon>ecological metagenomes</taxon>
    </lineage>
</organism>
<dbReference type="InterPro" id="IPR037401">
    <property type="entry name" value="SnoaL-like"/>
</dbReference>
<feature type="domain" description="SnoaL-like" evidence="1">
    <location>
        <begin position="15"/>
        <end position="132"/>
    </location>
</feature>